<reference evidence="4" key="1">
    <citation type="submission" date="2022-11" db="EMBL/GenBank/DDBJ databases">
        <title>Methylomonas rapida sp. nov., Carotenoid-Producing Obligate Methanotrophs with High Growth Characteristics and Biotechnological Potential.</title>
        <authorList>
            <person name="Tikhonova E.N."/>
            <person name="Suleimanov R.Z."/>
            <person name="Miroshnikov K."/>
            <person name="Oshkin I.Y."/>
            <person name="Belova S.E."/>
            <person name="Danilova O.V."/>
            <person name="Ashikhmin A."/>
            <person name="Konopkin A."/>
            <person name="But S.Y."/>
            <person name="Khmelenina V.N."/>
            <person name="Kuznetsov N."/>
            <person name="Pimenov N.V."/>
            <person name="Dedysh S.N."/>
        </authorList>
    </citation>
    <scope>NUCLEOTIDE SEQUENCE</scope>
    <source>
        <strain evidence="4">MP1</strain>
    </source>
</reference>
<name>A0ABY7GPN8_9GAMM</name>
<protein>
    <recommendedName>
        <fullName evidence="6">DUF4175 domain-containing protein</fullName>
    </recommendedName>
</protein>
<gene>
    <name evidence="4" type="ORF">NM686_008105</name>
</gene>
<accession>A0ABY7GPN8</accession>
<organism evidence="4 5">
    <name type="scientific">Methylomonas rapida</name>
    <dbReference type="NCBI Taxonomy" id="2963939"/>
    <lineage>
        <taxon>Bacteria</taxon>
        <taxon>Pseudomonadati</taxon>
        <taxon>Pseudomonadota</taxon>
        <taxon>Gammaproteobacteria</taxon>
        <taxon>Methylococcales</taxon>
        <taxon>Methylococcaceae</taxon>
        <taxon>Methylomonas</taxon>
    </lineage>
</organism>
<evidence type="ECO:0000256" key="2">
    <source>
        <dbReference type="SAM" id="MobiDB-lite"/>
    </source>
</evidence>
<feature type="chain" id="PRO_5047037536" description="DUF4175 domain-containing protein" evidence="3">
    <location>
        <begin position="19"/>
        <end position="133"/>
    </location>
</feature>
<dbReference type="RefSeq" id="WP_255187374.1">
    <property type="nucleotide sequence ID" value="NZ_CP113517.1"/>
</dbReference>
<evidence type="ECO:0000313" key="4">
    <source>
        <dbReference type="EMBL" id="WAR46465.1"/>
    </source>
</evidence>
<evidence type="ECO:0008006" key="6">
    <source>
        <dbReference type="Google" id="ProtNLM"/>
    </source>
</evidence>
<keyword evidence="1" id="KW-0175">Coiled coil</keyword>
<sequence length="133" mass="14585">MKKLLTCSLLALPIAVSAQNFGGMQMNEAQMQQLMQQAEQMQNCMANIDEAELEAFQQKADAMDAEVKALCAAGKRDAAMARAMEFGKDAAHSKVMQDMKKCGEGMKNMMPNLPKTAQPQDENGDTPKHICDE</sequence>
<feature type="signal peptide" evidence="3">
    <location>
        <begin position="1"/>
        <end position="18"/>
    </location>
</feature>
<proteinExistence type="predicted"/>
<evidence type="ECO:0000256" key="3">
    <source>
        <dbReference type="SAM" id="SignalP"/>
    </source>
</evidence>
<dbReference type="Proteomes" id="UP001162780">
    <property type="component" value="Chromosome"/>
</dbReference>
<evidence type="ECO:0000256" key="1">
    <source>
        <dbReference type="SAM" id="Coils"/>
    </source>
</evidence>
<evidence type="ECO:0000313" key="5">
    <source>
        <dbReference type="Proteomes" id="UP001162780"/>
    </source>
</evidence>
<feature type="coiled-coil region" evidence="1">
    <location>
        <begin position="24"/>
        <end position="66"/>
    </location>
</feature>
<dbReference type="EMBL" id="CP113517">
    <property type="protein sequence ID" value="WAR46465.1"/>
    <property type="molecule type" value="Genomic_DNA"/>
</dbReference>
<keyword evidence="5" id="KW-1185">Reference proteome</keyword>
<feature type="region of interest" description="Disordered" evidence="2">
    <location>
        <begin position="104"/>
        <end position="133"/>
    </location>
</feature>
<keyword evidence="3" id="KW-0732">Signal</keyword>